<dbReference type="Gene3D" id="3.90.1200.10">
    <property type="match status" value="1"/>
</dbReference>
<comment type="caution">
    <text evidence="2">The sequence shown here is derived from an EMBL/GenBank/DDBJ whole genome shotgun (WGS) entry which is preliminary data.</text>
</comment>
<evidence type="ECO:0000313" key="2">
    <source>
        <dbReference type="EMBL" id="GAA5191557.1"/>
    </source>
</evidence>
<dbReference type="RefSeq" id="WP_345633249.1">
    <property type="nucleotide sequence ID" value="NZ_BAABJQ010000016.1"/>
</dbReference>
<name>A0ABP9S6Y1_9ACTN</name>
<sequence>MVYSRTKVPVSDADLATMVRRGFGAHTAITECAELPDGCYNAAYRLRLDSGARLVLKVAPPPRFELLTHEVDLMRTEVHFYERAAAAGVPVPAVAYADLTRTAFERDYVFLELLTTTDLRQARGQMSTVDAAAVDHELGAAVARLHTVTGDAYGYPLRDSATWRPSWREAFGSMVDDILADATRLGTELPEPPDAIARRLERHADALDAVRRPALVHFDLWDGNVFARPTGHGWRLSGLIDGERAMYADPYAEFVSLALFRDPQELPELLDGYASVTGEPVEFTEEVRTRLALYTCYLYLVMVTEGPTREYEPSFYEPMRKQSLDLLANQLAGL</sequence>
<dbReference type="InterPro" id="IPR051678">
    <property type="entry name" value="AGP_Transferase"/>
</dbReference>
<dbReference type="PANTHER" id="PTHR21310:SF15">
    <property type="entry name" value="AMINOGLYCOSIDE PHOSPHOTRANSFERASE DOMAIN-CONTAINING PROTEIN"/>
    <property type="match status" value="1"/>
</dbReference>
<dbReference type="EMBL" id="BAABJQ010000016">
    <property type="protein sequence ID" value="GAA5191557.1"/>
    <property type="molecule type" value="Genomic_DNA"/>
</dbReference>
<feature type="domain" description="Aminoglycoside phosphotransferase" evidence="1">
    <location>
        <begin position="32"/>
        <end position="275"/>
    </location>
</feature>
<accession>A0ABP9S6Y1</accession>
<organism evidence="2 3">
    <name type="scientific">Rugosimonospora acidiphila</name>
    <dbReference type="NCBI Taxonomy" id="556531"/>
    <lineage>
        <taxon>Bacteria</taxon>
        <taxon>Bacillati</taxon>
        <taxon>Actinomycetota</taxon>
        <taxon>Actinomycetes</taxon>
        <taxon>Micromonosporales</taxon>
        <taxon>Micromonosporaceae</taxon>
        <taxon>Rugosimonospora</taxon>
    </lineage>
</organism>
<evidence type="ECO:0000259" key="1">
    <source>
        <dbReference type="Pfam" id="PF01636"/>
    </source>
</evidence>
<protein>
    <submittedName>
        <fullName evidence="2">Aminoglycoside phosphotransferase family protein</fullName>
    </submittedName>
</protein>
<evidence type="ECO:0000313" key="3">
    <source>
        <dbReference type="Proteomes" id="UP001501570"/>
    </source>
</evidence>
<proteinExistence type="predicted"/>
<gene>
    <name evidence="2" type="ORF">GCM10023322_49170</name>
</gene>
<dbReference type="InterPro" id="IPR002575">
    <property type="entry name" value="Aminoglycoside_PTrfase"/>
</dbReference>
<dbReference type="InterPro" id="IPR011009">
    <property type="entry name" value="Kinase-like_dom_sf"/>
</dbReference>
<dbReference type="Pfam" id="PF01636">
    <property type="entry name" value="APH"/>
    <property type="match status" value="1"/>
</dbReference>
<dbReference type="SUPFAM" id="SSF56112">
    <property type="entry name" value="Protein kinase-like (PK-like)"/>
    <property type="match status" value="1"/>
</dbReference>
<dbReference type="PANTHER" id="PTHR21310">
    <property type="entry name" value="AMINOGLYCOSIDE PHOSPHOTRANSFERASE-RELATED-RELATED"/>
    <property type="match status" value="1"/>
</dbReference>
<reference evidence="3" key="1">
    <citation type="journal article" date="2019" name="Int. J. Syst. Evol. Microbiol.">
        <title>The Global Catalogue of Microorganisms (GCM) 10K type strain sequencing project: providing services to taxonomists for standard genome sequencing and annotation.</title>
        <authorList>
            <consortium name="The Broad Institute Genomics Platform"/>
            <consortium name="The Broad Institute Genome Sequencing Center for Infectious Disease"/>
            <person name="Wu L."/>
            <person name="Ma J."/>
        </authorList>
    </citation>
    <scope>NUCLEOTIDE SEQUENCE [LARGE SCALE GENOMIC DNA]</scope>
    <source>
        <strain evidence="3">JCM 18304</strain>
    </source>
</reference>
<keyword evidence="3" id="KW-1185">Reference proteome</keyword>
<dbReference type="Proteomes" id="UP001501570">
    <property type="component" value="Unassembled WGS sequence"/>
</dbReference>